<protein>
    <submittedName>
        <fullName evidence="3">Thiamine biosynthesis protein ThiF</fullName>
    </submittedName>
</protein>
<dbReference type="Proteomes" id="UP000030103">
    <property type="component" value="Unassembled WGS sequence"/>
</dbReference>
<keyword evidence="1" id="KW-0812">Transmembrane</keyword>
<dbReference type="GO" id="GO:0061503">
    <property type="term" value="F:tRNA threonylcarbamoyladenosine dehydratase"/>
    <property type="evidence" value="ECO:0007669"/>
    <property type="project" value="TreeGrafter"/>
</dbReference>
<proteinExistence type="predicted"/>
<evidence type="ECO:0000256" key="1">
    <source>
        <dbReference type="SAM" id="Phobius"/>
    </source>
</evidence>
<feature type="transmembrane region" description="Helical" evidence="1">
    <location>
        <begin position="216"/>
        <end position="238"/>
    </location>
</feature>
<feature type="domain" description="THIF-type NAD/FAD binding fold" evidence="2">
    <location>
        <begin position="4"/>
        <end position="248"/>
    </location>
</feature>
<gene>
    <name evidence="3" type="ORF">HQ47_01755</name>
</gene>
<dbReference type="InterPro" id="IPR000594">
    <property type="entry name" value="ThiF_NAD_FAD-bd"/>
</dbReference>
<dbReference type="eggNOG" id="COG0476">
    <property type="taxonomic scope" value="Bacteria"/>
</dbReference>
<comment type="caution">
    <text evidence="3">The sequence shown here is derived from an EMBL/GenBank/DDBJ whole genome shotgun (WGS) entry which is preliminary data.</text>
</comment>
<evidence type="ECO:0000313" key="3">
    <source>
        <dbReference type="EMBL" id="KGN75434.1"/>
    </source>
</evidence>
<dbReference type="GO" id="GO:0008641">
    <property type="term" value="F:ubiquitin-like modifier activating enzyme activity"/>
    <property type="evidence" value="ECO:0007669"/>
    <property type="project" value="InterPro"/>
</dbReference>
<sequence length="254" mass="29060">MKRYERNRIYISEEEQREIKGFRVLLGGAGIGSNIAETILRLGFEHITIVDGDVVEESNLNRQNYKQTDLGRPKVEALKQRLLGINPRAKITAVYRFIDHENIRGLIEGHDVAINALDFKSDIPFLFDRLCSERGIYVLHPYNVGFAGIVMVMKPGGMNLESLLKEGESHVAFEKLAVRHVTDYFNYWVRPKLWIEEVIQKYEAEKEVLPPPQLSIASSLVAGMCASILLRIATGAFVKVFPKFYYYSEYDDLN</sequence>
<evidence type="ECO:0000259" key="2">
    <source>
        <dbReference type="Pfam" id="PF00899"/>
    </source>
</evidence>
<dbReference type="PANTHER" id="PTHR43267:SF1">
    <property type="entry name" value="TRNA THREONYLCARBAMOYLADENOSINE DEHYDRATASE"/>
    <property type="match status" value="1"/>
</dbReference>
<dbReference type="PANTHER" id="PTHR43267">
    <property type="entry name" value="TRNA THREONYLCARBAMOYLADENOSINE DEHYDRATASE"/>
    <property type="match status" value="1"/>
</dbReference>
<keyword evidence="1" id="KW-1133">Transmembrane helix</keyword>
<dbReference type="OrthoDB" id="9804286at2"/>
<reference evidence="3 4" key="1">
    <citation type="submission" date="2014-09" db="EMBL/GenBank/DDBJ databases">
        <title>Draft Genome Sequence of Porphyromonas macacae COT-192_OH2859.</title>
        <authorList>
            <person name="Wallis C."/>
            <person name="Deusch O."/>
            <person name="O'Flynn C."/>
            <person name="Davis I."/>
            <person name="Horsfall A."/>
            <person name="Kirkwood N."/>
            <person name="Harris S."/>
            <person name="Eisen J.A."/>
            <person name="Coil D.A."/>
            <person name="Darling A.E."/>
            <person name="Jospin G."/>
            <person name="Alexiev A."/>
        </authorList>
    </citation>
    <scope>NUCLEOTIDE SEQUENCE [LARGE SCALE GENOMIC DNA]</scope>
    <source>
        <strain evidence="4">COT-192 OH2859</strain>
    </source>
</reference>
<dbReference type="AlphaFoldDB" id="A0A0A2EG84"/>
<dbReference type="CDD" id="cd01483">
    <property type="entry name" value="E1_enzyme_family"/>
    <property type="match status" value="1"/>
</dbReference>
<keyword evidence="4" id="KW-1185">Reference proteome</keyword>
<dbReference type="STRING" id="28115.HQ47_01755"/>
<dbReference type="Pfam" id="PF00899">
    <property type="entry name" value="ThiF"/>
    <property type="match status" value="1"/>
</dbReference>
<dbReference type="InterPro" id="IPR045886">
    <property type="entry name" value="ThiF/MoeB/HesA"/>
</dbReference>
<accession>A0A0A2EG84</accession>
<keyword evidence="1" id="KW-0472">Membrane</keyword>
<organism evidence="3 4">
    <name type="scientific">Porphyromonas macacae</name>
    <dbReference type="NCBI Taxonomy" id="28115"/>
    <lineage>
        <taxon>Bacteria</taxon>
        <taxon>Pseudomonadati</taxon>
        <taxon>Bacteroidota</taxon>
        <taxon>Bacteroidia</taxon>
        <taxon>Bacteroidales</taxon>
        <taxon>Porphyromonadaceae</taxon>
        <taxon>Porphyromonas</taxon>
    </lineage>
</organism>
<dbReference type="GO" id="GO:0061504">
    <property type="term" value="P:cyclic threonylcarbamoyladenosine biosynthetic process"/>
    <property type="evidence" value="ECO:0007669"/>
    <property type="project" value="TreeGrafter"/>
</dbReference>
<dbReference type="EMBL" id="JRFA01000006">
    <property type="protein sequence ID" value="KGN75434.1"/>
    <property type="molecule type" value="Genomic_DNA"/>
</dbReference>
<evidence type="ECO:0000313" key="4">
    <source>
        <dbReference type="Proteomes" id="UP000030103"/>
    </source>
</evidence>
<name>A0A0A2EG84_9PORP</name>
<dbReference type="Gene3D" id="3.40.50.720">
    <property type="entry name" value="NAD(P)-binding Rossmann-like Domain"/>
    <property type="match status" value="1"/>
</dbReference>
<dbReference type="RefSeq" id="WP_036872927.1">
    <property type="nucleotide sequence ID" value="NZ_JASBZX010000018.1"/>
</dbReference>
<dbReference type="InterPro" id="IPR035985">
    <property type="entry name" value="Ubiquitin-activating_enz"/>
</dbReference>
<feature type="transmembrane region" description="Helical" evidence="1">
    <location>
        <begin position="135"/>
        <end position="153"/>
    </location>
</feature>
<dbReference type="SUPFAM" id="SSF69572">
    <property type="entry name" value="Activating enzymes of the ubiquitin-like proteins"/>
    <property type="match status" value="1"/>
</dbReference>